<proteinExistence type="predicted"/>
<evidence type="ECO:0000313" key="3">
    <source>
        <dbReference type="Proteomes" id="UP001595840"/>
    </source>
</evidence>
<evidence type="ECO:0000256" key="1">
    <source>
        <dbReference type="SAM" id="SignalP"/>
    </source>
</evidence>
<evidence type="ECO:0000313" key="2">
    <source>
        <dbReference type="EMBL" id="MFC4363486.1"/>
    </source>
</evidence>
<organism evidence="2 3">
    <name type="scientific">Simiduia curdlanivorans</name>
    <dbReference type="NCBI Taxonomy" id="1492769"/>
    <lineage>
        <taxon>Bacteria</taxon>
        <taxon>Pseudomonadati</taxon>
        <taxon>Pseudomonadota</taxon>
        <taxon>Gammaproteobacteria</taxon>
        <taxon>Cellvibrionales</taxon>
        <taxon>Cellvibrionaceae</taxon>
        <taxon>Simiduia</taxon>
    </lineage>
</organism>
<dbReference type="RefSeq" id="WP_290261337.1">
    <property type="nucleotide sequence ID" value="NZ_JAUFQG010000004.1"/>
</dbReference>
<reference evidence="3" key="1">
    <citation type="journal article" date="2019" name="Int. J. Syst. Evol. Microbiol.">
        <title>The Global Catalogue of Microorganisms (GCM) 10K type strain sequencing project: providing services to taxonomists for standard genome sequencing and annotation.</title>
        <authorList>
            <consortium name="The Broad Institute Genomics Platform"/>
            <consortium name="The Broad Institute Genome Sequencing Center for Infectious Disease"/>
            <person name="Wu L."/>
            <person name="Ma J."/>
        </authorList>
    </citation>
    <scope>NUCLEOTIDE SEQUENCE [LARGE SCALE GENOMIC DNA]</scope>
    <source>
        <strain evidence="3">CECT 8570</strain>
    </source>
</reference>
<dbReference type="PROSITE" id="PS51257">
    <property type="entry name" value="PROKAR_LIPOPROTEIN"/>
    <property type="match status" value="1"/>
</dbReference>
<dbReference type="PANTHER" id="PTHR33361">
    <property type="entry name" value="GLR0591 PROTEIN"/>
    <property type="match status" value="1"/>
</dbReference>
<keyword evidence="1" id="KW-0732">Signal</keyword>
<gene>
    <name evidence="2" type="ORF">ACFOX3_14320</name>
</gene>
<feature type="signal peptide" evidence="1">
    <location>
        <begin position="1"/>
        <end position="19"/>
    </location>
</feature>
<comment type="caution">
    <text evidence="2">The sequence shown here is derived from an EMBL/GenBank/DDBJ whole genome shotgun (WGS) entry which is preliminary data.</text>
</comment>
<dbReference type="Proteomes" id="UP001595840">
    <property type="component" value="Unassembled WGS sequence"/>
</dbReference>
<name>A0ABV8V6E8_9GAMM</name>
<dbReference type="InterPro" id="IPR010281">
    <property type="entry name" value="DUF885"/>
</dbReference>
<dbReference type="Pfam" id="PF05960">
    <property type="entry name" value="DUF885"/>
    <property type="match status" value="1"/>
</dbReference>
<sequence>MGKLTCSALAIGLALSALGCSESSEPTANQPQTAAPVEASADIYEAASQRLFRSRPVSATLYGLSDAAAGGAYAHKVDLFDPASEAEMRRDLRVLQAAIEAMPTPSSVAERENQEVMASVVRYFAGNADFPIGYIDTWMGLSPFIINQINGPLIDIPGYMKADQPIRTEKDAQDYLARLASFDRMTQSVIDKFQADAKTGWLPPKVTLNGALRYLANFLAAEPAQHSLVTSFVDKLNKVDGFSAEQKAALTAEAVEQVTKVVYPAYKNVVVQVEAALPKATDASGIWAQPKGAEYYQDAIHMLGDSDLSAEQIHNLGLSEVTRISKEMDTILVAQGYQDGSVGARMAAINEEPKFLYEDSDAGRAVLLADINGYITEMTEAMAPLFKTAPPYAVEVRAFSKETQDGAPGGQYTSPSVDGSKPGIYWINLRDMKANPTFGLKTLTYHEANPGHHWQVALNLAQEDLPFLRRIAPYNAYAEGWALYSERLAAEMGMYKDDPFSDLGRLQAELFRAVRLVVDTGMHHKQWTREQAIDYMASTTGTAQSDVVSEIERYMAWPGQALGYKLGQLKILSIREAAKAKLGDKFDLAEFHDVVLLGGAVPMHVLEEKVNAWLTTK</sequence>
<feature type="chain" id="PRO_5046045453" evidence="1">
    <location>
        <begin position="20"/>
        <end position="617"/>
    </location>
</feature>
<protein>
    <submittedName>
        <fullName evidence="2">DUF885 domain-containing protein</fullName>
    </submittedName>
</protein>
<accession>A0ABV8V6E8</accession>
<dbReference type="PANTHER" id="PTHR33361:SF2">
    <property type="entry name" value="DUF885 DOMAIN-CONTAINING PROTEIN"/>
    <property type="match status" value="1"/>
</dbReference>
<dbReference type="EMBL" id="JBHSCX010000020">
    <property type="protein sequence ID" value="MFC4363486.1"/>
    <property type="molecule type" value="Genomic_DNA"/>
</dbReference>
<keyword evidence="3" id="KW-1185">Reference proteome</keyword>